<dbReference type="Proteomes" id="UP001163726">
    <property type="component" value="Chromosome"/>
</dbReference>
<gene>
    <name evidence="4" type="ORF">OLW01_01035</name>
</gene>
<evidence type="ECO:0000256" key="1">
    <source>
        <dbReference type="ARBA" id="ARBA00023125"/>
    </source>
</evidence>
<evidence type="ECO:0000259" key="3">
    <source>
        <dbReference type="PROSITE" id="PS50977"/>
    </source>
</evidence>
<organism evidence="4 5">
    <name type="scientific">Catenovulum adriaticum</name>
    <dbReference type="NCBI Taxonomy" id="2984846"/>
    <lineage>
        <taxon>Bacteria</taxon>
        <taxon>Pseudomonadati</taxon>
        <taxon>Pseudomonadota</taxon>
        <taxon>Gammaproteobacteria</taxon>
        <taxon>Alteromonadales</taxon>
        <taxon>Alteromonadaceae</taxon>
        <taxon>Catenovulum</taxon>
    </lineage>
</organism>
<keyword evidence="1 2" id="KW-0238">DNA-binding</keyword>
<dbReference type="Pfam" id="PF00440">
    <property type="entry name" value="TetR_N"/>
    <property type="match status" value="1"/>
</dbReference>
<dbReference type="PROSITE" id="PS50977">
    <property type="entry name" value="HTH_TETR_2"/>
    <property type="match status" value="1"/>
</dbReference>
<dbReference type="SUPFAM" id="SSF46689">
    <property type="entry name" value="Homeodomain-like"/>
    <property type="match status" value="1"/>
</dbReference>
<dbReference type="Gene3D" id="1.10.357.10">
    <property type="entry name" value="Tetracycline Repressor, domain 2"/>
    <property type="match status" value="1"/>
</dbReference>
<proteinExistence type="predicted"/>
<accession>A0ABY7ALK2</accession>
<evidence type="ECO:0000256" key="2">
    <source>
        <dbReference type="PROSITE-ProRule" id="PRU00335"/>
    </source>
</evidence>
<dbReference type="InterPro" id="IPR050624">
    <property type="entry name" value="HTH-type_Tx_Regulator"/>
</dbReference>
<sequence length="234" mass="26206">MSTKPQKRARSAEDKSLKKDLILSTAATLFDNQPDSLPTAAAIANSSGIAKGTVYLYFKSKEEIFLALLEQHYQNWFRDIRTAITADSPNADDIINAICHYIENQPQFFQLASLSSSIIEQNVSSSVLLAFKERMVNMVNSTSHDLAEKLKLDEHDTCAQLLMRSYAMLLGLWQISHNPEALSDLLDQPSLSIIQPEFGLEARDALSQLWQGYVGQKDSKSTGRFWKIGNLFTS</sequence>
<dbReference type="EMBL" id="CP109965">
    <property type="protein sequence ID" value="WAJ70432.1"/>
    <property type="molecule type" value="Genomic_DNA"/>
</dbReference>
<evidence type="ECO:0000313" key="5">
    <source>
        <dbReference type="Proteomes" id="UP001163726"/>
    </source>
</evidence>
<evidence type="ECO:0000313" key="4">
    <source>
        <dbReference type="EMBL" id="WAJ70432.1"/>
    </source>
</evidence>
<dbReference type="InterPro" id="IPR001647">
    <property type="entry name" value="HTH_TetR"/>
</dbReference>
<feature type="DNA-binding region" description="H-T-H motif" evidence="2">
    <location>
        <begin position="39"/>
        <end position="58"/>
    </location>
</feature>
<dbReference type="Pfam" id="PF17929">
    <property type="entry name" value="TetR_C_34"/>
    <property type="match status" value="1"/>
</dbReference>
<protein>
    <submittedName>
        <fullName evidence="4">TetR family transcriptional regulator</fullName>
    </submittedName>
</protein>
<dbReference type="RefSeq" id="WP_268074772.1">
    <property type="nucleotide sequence ID" value="NZ_CP109965.1"/>
</dbReference>
<dbReference type="InterPro" id="IPR009057">
    <property type="entry name" value="Homeodomain-like_sf"/>
</dbReference>
<feature type="domain" description="HTH tetR-type" evidence="3">
    <location>
        <begin position="16"/>
        <end position="76"/>
    </location>
</feature>
<dbReference type="InterPro" id="IPR041483">
    <property type="entry name" value="TetR_C_34"/>
</dbReference>
<name>A0ABY7ALK2_9ALTE</name>
<dbReference type="PANTHER" id="PTHR43479">
    <property type="entry name" value="ACREF/ENVCD OPERON REPRESSOR-RELATED"/>
    <property type="match status" value="1"/>
</dbReference>
<keyword evidence="5" id="KW-1185">Reference proteome</keyword>
<reference evidence="4" key="1">
    <citation type="submission" date="2022-10" db="EMBL/GenBank/DDBJ databases">
        <title>Catenovulum adriacola sp. nov. isolated in the Harbour of Susak.</title>
        <authorList>
            <person name="Schoch T."/>
            <person name="Reich S.J."/>
            <person name="Stoeferle S."/>
            <person name="Flaiz M."/>
            <person name="Kazda M."/>
            <person name="Riedel C.U."/>
            <person name="Duerre P."/>
        </authorList>
    </citation>
    <scope>NUCLEOTIDE SEQUENCE</scope>
    <source>
        <strain evidence="4">TS8</strain>
    </source>
</reference>
<dbReference type="PANTHER" id="PTHR43479:SF22">
    <property type="entry name" value="TRANSCRIPTIONAL REGULATOR, TETR FAMILY"/>
    <property type="match status" value="1"/>
</dbReference>
<dbReference type="PRINTS" id="PR00455">
    <property type="entry name" value="HTHTETR"/>
</dbReference>